<sequence>MRAPSRSEAGLMRLMHCERQSMAVATWVKVDVMRIAKQGRSRSGEVNAMIATKQGRSSWLKVKELRSE</sequence>
<gene>
    <name evidence="1" type="ORF">NDU88_003041</name>
</gene>
<protein>
    <submittedName>
        <fullName evidence="1">Uncharacterized protein</fullName>
    </submittedName>
</protein>
<accession>A0AAV7PBI1</accession>
<keyword evidence="2" id="KW-1185">Reference proteome</keyword>
<dbReference type="Proteomes" id="UP001066276">
    <property type="component" value="Chromosome 7"/>
</dbReference>
<organism evidence="1 2">
    <name type="scientific">Pleurodeles waltl</name>
    <name type="common">Iberian ribbed newt</name>
    <dbReference type="NCBI Taxonomy" id="8319"/>
    <lineage>
        <taxon>Eukaryota</taxon>
        <taxon>Metazoa</taxon>
        <taxon>Chordata</taxon>
        <taxon>Craniata</taxon>
        <taxon>Vertebrata</taxon>
        <taxon>Euteleostomi</taxon>
        <taxon>Amphibia</taxon>
        <taxon>Batrachia</taxon>
        <taxon>Caudata</taxon>
        <taxon>Salamandroidea</taxon>
        <taxon>Salamandridae</taxon>
        <taxon>Pleurodelinae</taxon>
        <taxon>Pleurodeles</taxon>
    </lineage>
</organism>
<name>A0AAV7PBI1_PLEWA</name>
<proteinExistence type="predicted"/>
<reference evidence="1" key="1">
    <citation type="journal article" date="2022" name="bioRxiv">
        <title>Sequencing and chromosome-scale assembly of the giantPleurodeles waltlgenome.</title>
        <authorList>
            <person name="Brown T."/>
            <person name="Elewa A."/>
            <person name="Iarovenko S."/>
            <person name="Subramanian E."/>
            <person name="Araus A.J."/>
            <person name="Petzold A."/>
            <person name="Susuki M."/>
            <person name="Suzuki K.-i.T."/>
            <person name="Hayashi T."/>
            <person name="Toyoda A."/>
            <person name="Oliveira C."/>
            <person name="Osipova E."/>
            <person name="Leigh N.D."/>
            <person name="Simon A."/>
            <person name="Yun M.H."/>
        </authorList>
    </citation>
    <scope>NUCLEOTIDE SEQUENCE</scope>
    <source>
        <strain evidence="1">20211129_DDA</strain>
        <tissue evidence="1">Liver</tissue>
    </source>
</reference>
<dbReference type="EMBL" id="JANPWB010000011">
    <property type="protein sequence ID" value="KAJ1124592.1"/>
    <property type="molecule type" value="Genomic_DNA"/>
</dbReference>
<dbReference type="AlphaFoldDB" id="A0AAV7PBI1"/>
<evidence type="ECO:0000313" key="2">
    <source>
        <dbReference type="Proteomes" id="UP001066276"/>
    </source>
</evidence>
<comment type="caution">
    <text evidence="1">The sequence shown here is derived from an EMBL/GenBank/DDBJ whole genome shotgun (WGS) entry which is preliminary data.</text>
</comment>
<evidence type="ECO:0000313" key="1">
    <source>
        <dbReference type="EMBL" id="KAJ1124592.1"/>
    </source>
</evidence>